<dbReference type="Proteomes" id="UP000261540">
    <property type="component" value="Unplaced"/>
</dbReference>
<accession>A0A3B3SX86</accession>
<protein>
    <recommendedName>
        <fullName evidence="11">Natriuretic peptide A</fullName>
    </recommendedName>
</protein>
<dbReference type="GO" id="GO:0005615">
    <property type="term" value="C:extracellular space"/>
    <property type="evidence" value="ECO:0007669"/>
    <property type="project" value="TreeGrafter"/>
</dbReference>
<dbReference type="PRINTS" id="PR00710">
    <property type="entry name" value="NATPEPTIDES"/>
</dbReference>
<dbReference type="GO" id="GO:0005737">
    <property type="term" value="C:cytoplasm"/>
    <property type="evidence" value="ECO:0007669"/>
    <property type="project" value="TreeGrafter"/>
</dbReference>
<evidence type="ECO:0000313" key="9">
    <source>
        <dbReference type="Ensembl" id="ENSPKIP00000034995.1"/>
    </source>
</evidence>
<keyword evidence="3" id="KW-0964">Secreted</keyword>
<dbReference type="Ensembl" id="ENSPKIT00000015920.1">
    <property type="protein sequence ID" value="ENSPKIP00000034995.1"/>
    <property type="gene ID" value="ENSPKIG00000014121.1"/>
</dbReference>
<dbReference type="SMART" id="SM00183">
    <property type="entry name" value="NAT_PEP"/>
    <property type="match status" value="1"/>
</dbReference>
<dbReference type="InterPro" id="IPR050787">
    <property type="entry name" value="Natriuretic_peptide"/>
</dbReference>
<sequence>MSRGHRTVCARPIKDGLRVRSHFRRTRFGTEKKTKHLDTMRIVILCGILVLLCQQGLVNGHVLGRAYAAADLARLKSLLEQFEETLAGEEAADGASDYQDGRLDPEQSPAGPEWTRDKASQGTTPEDGFRAQRNLLQDLLMSTRSKSACFGGRIDRIGSSSGLGCSPKRG</sequence>
<name>A0A3B3SX86_9TELE</name>
<dbReference type="GO" id="GO:0019934">
    <property type="term" value="P:cGMP-mediated signaling"/>
    <property type="evidence" value="ECO:0007669"/>
    <property type="project" value="TreeGrafter"/>
</dbReference>
<dbReference type="GO" id="GO:0006182">
    <property type="term" value="P:cGMP biosynthetic process"/>
    <property type="evidence" value="ECO:0007669"/>
    <property type="project" value="TreeGrafter"/>
</dbReference>
<evidence type="ECO:0000256" key="7">
    <source>
        <dbReference type="RuleBase" id="RU003686"/>
    </source>
</evidence>
<evidence type="ECO:0000313" key="10">
    <source>
        <dbReference type="Proteomes" id="UP000261540"/>
    </source>
</evidence>
<dbReference type="Pfam" id="PF00212">
    <property type="entry name" value="ANP"/>
    <property type="match status" value="1"/>
</dbReference>
<dbReference type="PANTHER" id="PTHR14066:SF10">
    <property type="entry name" value="NATRIURETIC PEPTIDES B"/>
    <property type="match status" value="1"/>
</dbReference>
<evidence type="ECO:0000256" key="2">
    <source>
        <dbReference type="ARBA" id="ARBA00009041"/>
    </source>
</evidence>
<dbReference type="GO" id="GO:0007168">
    <property type="term" value="P:receptor guanylyl cyclase signaling pathway"/>
    <property type="evidence" value="ECO:0007669"/>
    <property type="project" value="TreeGrafter"/>
</dbReference>
<dbReference type="InterPro" id="IPR030480">
    <property type="entry name" value="Natr_peptide_CS"/>
</dbReference>
<evidence type="ECO:0008006" key="11">
    <source>
        <dbReference type="Google" id="ProtNLM"/>
    </source>
</evidence>
<proteinExistence type="inferred from homology"/>
<evidence type="ECO:0000256" key="3">
    <source>
        <dbReference type="ARBA" id="ARBA00022525"/>
    </source>
</evidence>
<evidence type="ECO:0000256" key="6">
    <source>
        <dbReference type="ARBA" id="ARBA00023157"/>
    </source>
</evidence>
<dbReference type="GO" id="GO:0003085">
    <property type="term" value="P:negative regulation of systemic arterial blood pressure"/>
    <property type="evidence" value="ECO:0007669"/>
    <property type="project" value="TreeGrafter"/>
</dbReference>
<evidence type="ECO:0000256" key="1">
    <source>
        <dbReference type="ARBA" id="ARBA00004613"/>
    </source>
</evidence>
<keyword evidence="6" id="KW-1015">Disulfide bond</keyword>
<dbReference type="GO" id="GO:0051427">
    <property type="term" value="F:hormone receptor binding"/>
    <property type="evidence" value="ECO:0007669"/>
    <property type="project" value="TreeGrafter"/>
</dbReference>
<feature type="region of interest" description="Disordered" evidence="8">
    <location>
        <begin position="89"/>
        <end position="129"/>
    </location>
</feature>
<comment type="similarity">
    <text evidence="2 7">Belongs to the natriuretic peptide family.</text>
</comment>
<dbReference type="PROSITE" id="PS00263">
    <property type="entry name" value="NATRIURETIC_PEPTIDE"/>
    <property type="match status" value="1"/>
</dbReference>
<evidence type="ECO:0000256" key="4">
    <source>
        <dbReference type="ARBA" id="ARBA00022729"/>
    </source>
</evidence>
<dbReference type="PANTHER" id="PTHR14066">
    <property type="entry name" value="ATRIAL NATRIURETIC FACTOR PRECURSOR"/>
    <property type="match status" value="1"/>
</dbReference>
<evidence type="ECO:0000256" key="8">
    <source>
        <dbReference type="SAM" id="MobiDB-lite"/>
    </source>
</evidence>
<dbReference type="STRING" id="1676925.ENSPKIP00000034995"/>
<evidence type="ECO:0000256" key="5">
    <source>
        <dbReference type="ARBA" id="ARBA00022858"/>
    </source>
</evidence>
<dbReference type="GO" id="GO:0005179">
    <property type="term" value="F:hormone activity"/>
    <property type="evidence" value="ECO:0007669"/>
    <property type="project" value="InterPro"/>
</dbReference>
<keyword evidence="10" id="KW-1185">Reference proteome</keyword>
<dbReference type="GO" id="GO:0097746">
    <property type="term" value="P:blood vessel diameter maintenance"/>
    <property type="evidence" value="ECO:0007669"/>
    <property type="project" value="UniProtKB-KW"/>
</dbReference>
<comment type="subcellular location">
    <subcellularLocation>
        <location evidence="1 7">Secreted</location>
    </subcellularLocation>
</comment>
<reference evidence="9" key="1">
    <citation type="submission" date="2025-08" db="UniProtKB">
        <authorList>
            <consortium name="Ensembl"/>
        </authorList>
    </citation>
    <scope>IDENTIFICATION</scope>
</reference>
<dbReference type="GeneTree" id="ENSGT00940000169392"/>
<organism evidence="9 10">
    <name type="scientific">Paramormyrops kingsleyae</name>
    <dbReference type="NCBI Taxonomy" id="1676925"/>
    <lineage>
        <taxon>Eukaryota</taxon>
        <taxon>Metazoa</taxon>
        <taxon>Chordata</taxon>
        <taxon>Craniata</taxon>
        <taxon>Vertebrata</taxon>
        <taxon>Euteleostomi</taxon>
        <taxon>Actinopterygii</taxon>
        <taxon>Neopterygii</taxon>
        <taxon>Teleostei</taxon>
        <taxon>Osteoglossocephala</taxon>
        <taxon>Osteoglossomorpha</taxon>
        <taxon>Osteoglossiformes</taxon>
        <taxon>Mormyridae</taxon>
        <taxon>Paramormyrops</taxon>
    </lineage>
</organism>
<dbReference type="GO" id="GO:0007218">
    <property type="term" value="P:neuropeptide signaling pathway"/>
    <property type="evidence" value="ECO:0007669"/>
    <property type="project" value="TreeGrafter"/>
</dbReference>
<keyword evidence="5 7" id="KW-0838">Vasoactive</keyword>
<reference evidence="9" key="2">
    <citation type="submission" date="2025-09" db="UniProtKB">
        <authorList>
            <consortium name="Ensembl"/>
        </authorList>
    </citation>
    <scope>IDENTIFICATION</scope>
</reference>
<dbReference type="InterPro" id="IPR000663">
    <property type="entry name" value="Natr_peptide"/>
</dbReference>
<dbReference type="AlphaFoldDB" id="A0A3B3SX86"/>
<keyword evidence="4" id="KW-0732">Signal</keyword>